<feature type="region of interest" description="Disordered" evidence="4">
    <location>
        <begin position="1"/>
        <end position="44"/>
    </location>
</feature>
<dbReference type="EMBL" id="DF196775">
    <property type="protein sequence ID" value="GAC73950.1"/>
    <property type="molecule type" value="Genomic_DNA"/>
</dbReference>
<evidence type="ECO:0000256" key="1">
    <source>
        <dbReference type="ARBA" id="ARBA00004123"/>
    </source>
</evidence>
<evidence type="ECO:0000256" key="4">
    <source>
        <dbReference type="SAM" id="MobiDB-lite"/>
    </source>
</evidence>
<sequence length="575" mass="61803">MPLRKEPPTPRSAAVAARLDGAQQAGTSSATALGPLIPVRPGETSLRRQAILTEDEYTSALSAVIKRDFFPDLDRMTAENEYLAAVEADDPRRIRTALERLLSFDGQQRGPASTARTTRSSGRQTSATGARATRGEWDDTPVASASTSKVFDPTLTPAISTPGLVAPLEEQGSDEAEPSSGIVPDVSLSLADFQARYTSEDNASFAQLLERGNEERKRKHAWLYARERASVEQRRRIQSVERQEAEAGRRLAIEANPDHPKLIAEGKTTLLLEGKGGSKATEPESAPSPEPKPKPKADPMDDLILVPEPRRDDRRAPPGLGRWKYTARNALLFGPDANADYLRPPSAETATDDEATTNFAAIRRLDGSGGASGVEAEGSSEAGWSPSSSRVDAAIARGRAGSIASSFDAHDSPRVNGYGFVTPYLTPQHALDDEHLRIYNAIKARRTPGDADAHTQRSAAGMGFELPRLDKREELAQRLVSTPSSAKRAKPSPYGTQKYGGLAQLRARAFASPAKQSAAALSPAARALLDRSTRTLTPAPSVTRTASAHGSTTPAVRIGDRGWTPTPQHPQRRAR</sequence>
<proteinExistence type="inferred from homology"/>
<feature type="region of interest" description="Disordered" evidence="4">
    <location>
        <begin position="531"/>
        <end position="575"/>
    </location>
</feature>
<protein>
    <submittedName>
        <fullName evidence="5">Nuclear protein ES2</fullName>
    </submittedName>
</protein>
<dbReference type="InterPro" id="IPR019148">
    <property type="entry name" value="Nuclear_protein_DGCR14_ESS-2"/>
</dbReference>
<name>M9M1N1_PSEA3</name>
<dbReference type="GO" id="GO:0071013">
    <property type="term" value="C:catalytic step 2 spliceosome"/>
    <property type="evidence" value="ECO:0007669"/>
    <property type="project" value="TreeGrafter"/>
</dbReference>
<dbReference type="OrthoDB" id="19679at2759"/>
<evidence type="ECO:0000313" key="5">
    <source>
        <dbReference type="EMBL" id="GAC73950.1"/>
    </source>
</evidence>
<feature type="region of interest" description="Disordered" evidence="4">
    <location>
        <begin position="478"/>
        <end position="498"/>
    </location>
</feature>
<organism evidence="5 6">
    <name type="scientific">Pseudozyma antarctica (strain T-34)</name>
    <name type="common">Yeast</name>
    <name type="synonym">Candida antarctica</name>
    <dbReference type="NCBI Taxonomy" id="1151754"/>
    <lineage>
        <taxon>Eukaryota</taxon>
        <taxon>Fungi</taxon>
        <taxon>Dikarya</taxon>
        <taxon>Basidiomycota</taxon>
        <taxon>Ustilaginomycotina</taxon>
        <taxon>Ustilaginomycetes</taxon>
        <taxon>Ustilaginales</taxon>
        <taxon>Ustilaginaceae</taxon>
        <taxon>Moesziomyces</taxon>
    </lineage>
</organism>
<feature type="region of interest" description="Disordered" evidence="4">
    <location>
        <begin position="101"/>
        <end position="157"/>
    </location>
</feature>
<dbReference type="STRING" id="1151754.M9M1N1"/>
<dbReference type="AlphaFoldDB" id="M9M1N1"/>
<evidence type="ECO:0000256" key="2">
    <source>
        <dbReference type="ARBA" id="ARBA00009072"/>
    </source>
</evidence>
<feature type="compositionally biased region" description="Polar residues" evidence="4">
    <location>
        <begin position="534"/>
        <end position="554"/>
    </location>
</feature>
<reference evidence="6" key="1">
    <citation type="journal article" date="2013" name="Genome Announc.">
        <title>Genome sequence of the basidiomycetous yeast Pseudozyma antarctica T-34, a producer of the glycolipid biosurfactants mannosylerythritol lipids.</title>
        <authorList>
            <person name="Morita T."/>
            <person name="Koike H."/>
            <person name="Koyama Y."/>
            <person name="Hagiwara H."/>
            <person name="Ito E."/>
            <person name="Fukuoka T."/>
            <person name="Imura T."/>
            <person name="Machida M."/>
            <person name="Kitamoto D."/>
        </authorList>
    </citation>
    <scope>NUCLEOTIDE SEQUENCE [LARGE SCALE GENOMIC DNA]</scope>
    <source>
        <strain evidence="6">T-34</strain>
    </source>
</reference>
<comment type="subcellular location">
    <subcellularLocation>
        <location evidence="1">Nucleus</location>
    </subcellularLocation>
</comment>
<evidence type="ECO:0000256" key="3">
    <source>
        <dbReference type="ARBA" id="ARBA00023242"/>
    </source>
</evidence>
<dbReference type="Pfam" id="PF09751">
    <property type="entry name" value="Es2"/>
    <property type="match status" value="1"/>
</dbReference>
<dbReference type="Proteomes" id="UP000011976">
    <property type="component" value="Unassembled WGS sequence"/>
</dbReference>
<feature type="region of interest" description="Disordered" evidence="4">
    <location>
        <begin position="367"/>
        <end position="390"/>
    </location>
</feature>
<comment type="similarity">
    <text evidence="2">Belongs to the ESS2 family.</text>
</comment>
<dbReference type="PANTHER" id="PTHR12940:SF0">
    <property type="entry name" value="SPLICING FACTOR ESS-2 HOMOLOG"/>
    <property type="match status" value="1"/>
</dbReference>
<feature type="compositionally biased region" description="Polar residues" evidence="4">
    <location>
        <begin position="110"/>
        <end position="128"/>
    </location>
</feature>
<feature type="compositionally biased region" description="Low complexity" evidence="4">
    <location>
        <begin position="273"/>
        <end position="287"/>
    </location>
</feature>
<gene>
    <name evidence="5" type="ORF">PANT_9d00349</name>
</gene>
<dbReference type="PANTHER" id="PTHR12940">
    <property type="entry name" value="ES-2 PROTEIN - RELATED"/>
    <property type="match status" value="1"/>
</dbReference>
<feature type="region of interest" description="Disordered" evidence="4">
    <location>
        <begin position="273"/>
        <end position="321"/>
    </location>
</feature>
<keyword evidence="3" id="KW-0539">Nucleus</keyword>
<accession>M9M1N1</accession>
<evidence type="ECO:0000313" key="6">
    <source>
        <dbReference type="Proteomes" id="UP000011976"/>
    </source>
</evidence>
<feature type="compositionally biased region" description="Low complexity" evidence="4">
    <location>
        <begin position="373"/>
        <end position="390"/>
    </location>
</feature>